<evidence type="ECO:0000256" key="1">
    <source>
        <dbReference type="SAM" id="Phobius"/>
    </source>
</evidence>
<dbReference type="EMBL" id="WBVQ01000001">
    <property type="protein sequence ID" value="KAB2817378.1"/>
    <property type="molecule type" value="Genomic_DNA"/>
</dbReference>
<dbReference type="OrthoDB" id="1488930at2"/>
<dbReference type="Proteomes" id="UP000484164">
    <property type="component" value="Unassembled WGS sequence"/>
</dbReference>
<evidence type="ECO:0000313" key="2">
    <source>
        <dbReference type="EMBL" id="KAB2817378.1"/>
    </source>
</evidence>
<feature type="transmembrane region" description="Helical" evidence="1">
    <location>
        <begin position="102"/>
        <end position="123"/>
    </location>
</feature>
<gene>
    <name evidence="2" type="ORF">F8C82_03000</name>
</gene>
<feature type="transmembrane region" description="Helical" evidence="1">
    <location>
        <begin position="281"/>
        <end position="299"/>
    </location>
</feature>
<comment type="caution">
    <text evidence="2">The sequence shown here is derived from an EMBL/GenBank/DDBJ whole genome shotgun (WGS) entry which is preliminary data.</text>
</comment>
<sequence>MAHFFPIQLLLIHFKRSWLFLAFWLLLFGMAGGVFFNTLGIPYLFITPEYLEEVNPLSYFIIGIVLGLFTMSFHITSYIFYSHKFPFLATLSRPLYRFSFNNSIIPVSFYLFYTYEIAVELYAEHLSVAWIAANIAGLFIGAIISVTFSFSWFFSTIRPRVFEKIGETLDKTLSKIIVEEKSTDKLDMQEHYRVVTYLKNFYSVRWARDTTHYPKRDLLGILQQHHSNAALFLLILTIIMLSLNWFVDQPFLMIPAGASIVLMMTFFLMIVGALYSRFKGWTFLFFLLAGLSINYVSGLPEFQRTHSAFGLDYDGEPAEYSISRLQKLSTDEIMARDKAETLRALEAWKEKTGKRKPKLIIINSSGGGLRSSLWSMAMMQRLDSSTHSEFWKSTFLVTGSSGGMVGTAYYRELQRRLHTVPSVDPNSPLAYEKMGKDLLNPIGFTMVSTDAFFSFKKFEDAGSTYSYDRGWSFENQLDLNTGDVLPARWQAYRAEEQSASIPWMILSPTVINEGRRLLISNLGVSYLTRNDNPWSKTPSLEIDGVDFYRFFKEQRGDSIRTTTALRLSATFPYITPLASLPSNPRMEVIDAGARDNNGFELSLRFVYTFKSWIEENTSGVVFVQLLANDPPSDTIAGSPYKSRFDALIKPIGGVVNSFTHLQGFSATEHLHFARSWVDFPLDVVSFQLLSDRKQEIALSWHLTEREKAFISESAKSNRITEGVNELRSAMEEQ</sequence>
<dbReference type="RefSeq" id="WP_151691949.1">
    <property type="nucleotide sequence ID" value="NZ_BMGX01000002.1"/>
</dbReference>
<feature type="transmembrane region" description="Helical" evidence="1">
    <location>
        <begin position="253"/>
        <end position="274"/>
    </location>
</feature>
<feature type="transmembrane region" description="Helical" evidence="1">
    <location>
        <begin position="129"/>
        <end position="154"/>
    </location>
</feature>
<organism evidence="2 3">
    <name type="scientific">Phaeocystidibacter marisrubri</name>
    <dbReference type="NCBI Taxonomy" id="1577780"/>
    <lineage>
        <taxon>Bacteria</taxon>
        <taxon>Pseudomonadati</taxon>
        <taxon>Bacteroidota</taxon>
        <taxon>Flavobacteriia</taxon>
        <taxon>Flavobacteriales</taxon>
        <taxon>Phaeocystidibacteraceae</taxon>
        <taxon>Phaeocystidibacter</taxon>
    </lineage>
</organism>
<protein>
    <recommendedName>
        <fullName evidence="4">PNPLA domain-containing protein</fullName>
    </recommendedName>
</protein>
<evidence type="ECO:0000313" key="3">
    <source>
        <dbReference type="Proteomes" id="UP000484164"/>
    </source>
</evidence>
<keyword evidence="3" id="KW-1185">Reference proteome</keyword>
<name>A0A6L3ZIH7_9FLAO</name>
<reference evidence="2 3" key="1">
    <citation type="submission" date="2019-10" db="EMBL/GenBank/DDBJ databases">
        <title>Genome sequence of Phaeocystidibacter marisrubri JCM30614 (type strain).</title>
        <authorList>
            <person name="Bowman J.P."/>
        </authorList>
    </citation>
    <scope>NUCLEOTIDE SEQUENCE [LARGE SCALE GENOMIC DNA]</scope>
    <source>
        <strain evidence="2 3">JCM 30614</strain>
    </source>
</reference>
<keyword evidence="1" id="KW-1133">Transmembrane helix</keyword>
<accession>A0A6L3ZIH7</accession>
<keyword evidence="1" id="KW-0812">Transmembrane</keyword>
<dbReference type="AlphaFoldDB" id="A0A6L3ZIH7"/>
<feature type="transmembrane region" description="Helical" evidence="1">
    <location>
        <begin position="229"/>
        <end position="247"/>
    </location>
</feature>
<keyword evidence="1" id="KW-0472">Membrane</keyword>
<evidence type="ECO:0008006" key="4">
    <source>
        <dbReference type="Google" id="ProtNLM"/>
    </source>
</evidence>
<feature type="transmembrane region" description="Helical" evidence="1">
    <location>
        <begin position="57"/>
        <end position="81"/>
    </location>
</feature>
<feature type="transmembrane region" description="Helical" evidence="1">
    <location>
        <begin position="21"/>
        <end position="45"/>
    </location>
</feature>
<proteinExistence type="predicted"/>